<protein>
    <submittedName>
        <fullName evidence="2">Uncharacterized protein</fullName>
    </submittedName>
</protein>
<evidence type="ECO:0000313" key="3">
    <source>
        <dbReference type="Proteomes" id="UP001341840"/>
    </source>
</evidence>
<dbReference type="Proteomes" id="UP001341840">
    <property type="component" value="Unassembled WGS sequence"/>
</dbReference>
<proteinExistence type="predicted"/>
<gene>
    <name evidence="2" type="ORF">PIB30_053571</name>
</gene>
<keyword evidence="3" id="KW-1185">Reference proteome</keyword>
<name>A0ABU6RIM1_9FABA</name>
<feature type="region of interest" description="Disordered" evidence="1">
    <location>
        <begin position="83"/>
        <end position="102"/>
    </location>
</feature>
<sequence length="217" mass="24762">MVIGDTIVGSSYFPTYGLEEFLGVLYVMTECVGWAGVTGTRLPVRTRSEPIKLVLYPTDFKHLEAASIHQHSTLTQPTTIAQRPDHLHNPLPFSRRRGRPTSSLERRSAVNHCLVSCDPRSSSSSFTPLQSVILAAFLRHAVCRPHPVLARSHVVEVVTFSRYSDRPLRLFTMSKLSWQHQRRRVTLFRHHRSRLNSSCYCKFIINIHLQVPPVLIL</sequence>
<evidence type="ECO:0000313" key="2">
    <source>
        <dbReference type="EMBL" id="MED6123867.1"/>
    </source>
</evidence>
<reference evidence="2 3" key="1">
    <citation type="journal article" date="2023" name="Plants (Basel)">
        <title>Bridging the Gap: Combining Genomics and Transcriptomics Approaches to Understand Stylosanthes scabra, an Orphan Legume from the Brazilian Caatinga.</title>
        <authorList>
            <person name="Ferreira-Neto J.R.C."/>
            <person name="da Silva M.D."/>
            <person name="Binneck E."/>
            <person name="de Melo N.F."/>
            <person name="da Silva R.H."/>
            <person name="de Melo A.L.T.M."/>
            <person name="Pandolfi V."/>
            <person name="Bustamante F.O."/>
            <person name="Brasileiro-Vidal A.C."/>
            <person name="Benko-Iseppon A.M."/>
        </authorList>
    </citation>
    <scope>NUCLEOTIDE SEQUENCE [LARGE SCALE GENOMIC DNA]</scope>
    <source>
        <tissue evidence="2">Leaves</tissue>
    </source>
</reference>
<evidence type="ECO:0000256" key="1">
    <source>
        <dbReference type="SAM" id="MobiDB-lite"/>
    </source>
</evidence>
<dbReference type="EMBL" id="JASCZI010030607">
    <property type="protein sequence ID" value="MED6123867.1"/>
    <property type="molecule type" value="Genomic_DNA"/>
</dbReference>
<organism evidence="2 3">
    <name type="scientific">Stylosanthes scabra</name>
    <dbReference type="NCBI Taxonomy" id="79078"/>
    <lineage>
        <taxon>Eukaryota</taxon>
        <taxon>Viridiplantae</taxon>
        <taxon>Streptophyta</taxon>
        <taxon>Embryophyta</taxon>
        <taxon>Tracheophyta</taxon>
        <taxon>Spermatophyta</taxon>
        <taxon>Magnoliopsida</taxon>
        <taxon>eudicotyledons</taxon>
        <taxon>Gunneridae</taxon>
        <taxon>Pentapetalae</taxon>
        <taxon>rosids</taxon>
        <taxon>fabids</taxon>
        <taxon>Fabales</taxon>
        <taxon>Fabaceae</taxon>
        <taxon>Papilionoideae</taxon>
        <taxon>50 kb inversion clade</taxon>
        <taxon>dalbergioids sensu lato</taxon>
        <taxon>Dalbergieae</taxon>
        <taxon>Pterocarpus clade</taxon>
        <taxon>Stylosanthes</taxon>
    </lineage>
</organism>
<comment type="caution">
    <text evidence="2">The sequence shown here is derived from an EMBL/GenBank/DDBJ whole genome shotgun (WGS) entry which is preliminary data.</text>
</comment>
<accession>A0ABU6RIM1</accession>